<keyword evidence="2" id="KW-0521">NADP</keyword>
<comment type="similarity">
    <text evidence="1">Belongs to the NmrA-type oxidoreductase family.</text>
</comment>
<keyword evidence="5" id="KW-1185">Reference proteome</keyword>
<dbReference type="AlphaFoldDB" id="A0A6A6B064"/>
<evidence type="ECO:0000313" key="4">
    <source>
        <dbReference type="EMBL" id="KAF2136833.1"/>
    </source>
</evidence>
<evidence type="ECO:0000256" key="1">
    <source>
        <dbReference type="ARBA" id="ARBA00006328"/>
    </source>
</evidence>
<dbReference type="GeneID" id="54298795"/>
<dbReference type="Proteomes" id="UP000799438">
    <property type="component" value="Unassembled WGS sequence"/>
</dbReference>
<evidence type="ECO:0000256" key="2">
    <source>
        <dbReference type="ARBA" id="ARBA00022857"/>
    </source>
</evidence>
<dbReference type="EMBL" id="ML995511">
    <property type="protein sequence ID" value="KAF2136833.1"/>
    <property type="molecule type" value="Genomic_DNA"/>
</dbReference>
<gene>
    <name evidence="4" type="ORF">K452DRAFT_292061</name>
</gene>
<dbReference type="GO" id="GO:0005634">
    <property type="term" value="C:nucleus"/>
    <property type="evidence" value="ECO:0007669"/>
    <property type="project" value="TreeGrafter"/>
</dbReference>
<proteinExistence type="inferred from homology"/>
<dbReference type="SUPFAM" id="SSF51735">
    <property type="entry name" value="NAD(P)-binding Rossmann-fold domains"/>
    <property type="match status" value="1"/>
</dbReference>
<sequence length="306" mass="35178">MSPDTINDLLLLTCASGKQCSHLIPLLYGKWKRLRLVVNSSSSEKRLKELYPDAEIIRANLEDVNETRRIMSGVTTVLHIGPSFHPHETEIGYFMIDAAVEESKKGSFKHFIYLSVLNAQFRKMMNHDCKRYVEEYLMESGLNWTILQPTHFMDLFPVPMLMSQDDPIYRANWDPTIPFSFIALTDLAQAQAAVIEQREKHYLAQYPLVSTGPIPYTEFVRAVSEAIGKNIKLEQRPYEEAVDSMLKMLFGGGDIHPTTRDMAQRMLLFYNYRGLCGNPNVLEWVIGRKPTTLEEWVKKKVQAAKE</sequence>
<feature type="domain" description="NmrA-like" evidence="3">
    <location>
        <begin position="9"/>
        <end position="294"/>
    </location>
</feature>
<dbReference type="PANTHER" id="PTHR42748:SF31">
    <property type="entry name" value="NMRA-LIKE DOMAIN-CONTAINING PROTEIN-RELATED"/>
    <property type="match status" value="1"/>
</dbReference>
<dbReference type="RefSeq" id="XP_033392551.1">
    <property type="nucleotide sequence ID" value="XM_033541299.1"/>
</dbReference>
<accession>A0A6A6B064</accession>
<dbReference type="Gene3D" id="3.40.50.720">
    <property type="entry name" value="NAD(P)-binding Rossmann-like Domain"/>
    <property type="match status" value="1"/>
</dbReference>
<dbReference type="InterPro" id="IPR051164">
    <property type="entry name" value="NmrA-like_oxidored"/>
</dbReference>
<dbReference type="InterPro" id="IPR008030">
    <property type="entry name" value="NmrA-like"/>
</dbReference>
<protein>
    <recommendedName>
        <fullName evidence="3">NmrA-like domain-containing protein</fullName>
    </recommendedName>
</protein>
<evidence type="ECO:0000259" key="3">
    <source>
        <dbReference type="Pfam" id="PF05368"/>
    </source>
</evidence>
<dbReference type="OrthoDB" id="419598at2759"/>
<dbReference type="InterPro" id="IPR036291">
    <property type="entry name" value="NAD(P)-bd_dom_sf"/>
</dbReference>
<organism evidence="4 5">
    <name type="scientific">Aplosporella prunicola CBS 121167</name>
    <dbReference type="NCBI Taxonomy" id="1176127"/>
    <lineage>
        <taxon>Eukaryota</taxon>
        <taxon>Fungi</taxon>
        <taxon>Dikarya</taxon>
        <taxon>Ascomycota</taxon>
        <taxon>Pezizomycotina</taxon>
        <taxon>Dothideomycetes</taxon>
        <taxon>Dothideomycetes incertae sedis</taxon>
        <taxon>Botryosphaeriales</taxon>
        <taxon>Aplosporellaceae</taxon>
        <taxon>Aplosporella</taxon>
    </lineage>
</organism>
<dbReference type="PANTHER" id="PTHR42748">
    <property type="entry name" value="NITROGEN METABOLITE REPRESSION PROTEIN NMRA FAMILY MEMBER"/>
    <property type="match status" value="1"/>
</dbReference>
<reference evidence="4" key="1">
    <citation type="journal article" date="2020" name="Stud. Mycol.">
        <title>101 Dothideomycetes genomes: a test case for predicting lifestyles and emergence of pathogens.</title>
        <authorList>
            <person name="Haridas S."/>
            <person name="Albert R."/>
            <person name="Binder M."/>
            <person name="Bloem J."/>
            <person name="Labutti K."/>
            <person name="Salamov A."/>
            <person name="Andreopoulos B."/>
            <person name="Baker S."/>
            <person name="Barry K."/>
            <person name="Bills G."/>
            <person name="Bluhm B."/>
            <person name="Cannon C."/>
            <person name="Castanera R."/>
            <person name="Culley D."/>
            <person name="Daum C."/>
            <person name="Ezra D."/>
            <person name="Gonzalez J."/>
            <person name="Henrissat B."/>
            <person name="Kuo A."/>
            <person name="Liang C."/>
            <person name="Lipzen A."/>
            <person name="Lutzoni F."/>
            <person name="Magnuson J."/>
            <person name="Mondo S."/>
            <person name="Nolan M."/>
            <person name="Ohm R."/>
            <person name="Pangilinan J."/>
            <person name="Park H.-J."/>
            <person name="Ramirez L."/>
            <person name="Alfaro M."/>
            <person name="Sun H."/>
            <person name="Tritt A."/>
            <person name="Yoshinaga Y."/>
            <person name="Zwiers L.-H."/>
            <person name="Turgeon B."/>
            <person name="Goodwin S."/>
            <person name="Spatafora J."/>
            <person name="Crous P."/>
            <person name="Grigoriev I."/>
        </authorList>
    </citation>
    <scope>NUCLEOTIDE SEQUENCE</scope>
    <source>
        <strain evidence="4">CBS 121167</strain>
    </source>
</reference>
<name>A0A6A6B064_9PEZI</name>
<dbReference type="Pfam" id="PF05368">
    <property type="entry name" value="NmrA"/>
    <property type="match status" value="1"/>
</dbReference>
<evidence type="ECO:0000313" key="5">
    <source>
        <dbReference type="Proteomes" id="UP000799438"/>
    </source>
</evidence>